<organism evidence="2 3">
    <name type="scientific">Bacteroides luti</name>
    <dbReference type="NCBI Taxonomy" id="1297750"/>
    <lineage>
        <taxon>Bacteria</taxon>
        <taxon>Pseudomonadati</taxon>
        <taxon>Bacteroidota</taxon>
        <taxon>Bacteroidia</taxon>
        <taxon>Bacteroidales</taxon>
        <taxon>Bacteroidaceae</taxon>
        <taxon>Bacteroides</taxon>
    </lineage>
</organism>
<dbReference type="InterPro" id="IPR020825">
    <property type="entry name" value="Phe-tRNA_synthase-like_B3/B4"/>
</dbReference>
<keyword evidence="3" id="KW-1185">Reference proteome</keyword>
<evidence type="ECO:0000313" key="3">
    <source>
        <dbReference type="Proteomes" id="UP000184509"/>
    </source>
</evidence>
<dbReference type="EMBL" id="FQTV01000014">
    <property type="protein sequence ID" value="SHF80036.1"/>
    <property type="molecule type" value="Genomic_DNA"/>
</dbReference>
<dbReference type="PANTHER" id="PTHR39209">
    <property type="match status" value="1"/>
</dbReference>
<evidence type="ECO:0000313" key="2">
    <source>
        <dbReference type="EMBL" id="SHF80036.1"/>
    </source>
</evidence>
<dbReference type="PANTHER" id="PTHR39209:SF2">
    <property type="entry name" value="CYTOPLASMIC PROTEIN"/>
    <property type="match status" value="1"/>
</dbReference>
<dbReference type="Gene3D" id="3.50.40.10">
    <property type="entry name" value="Phenylalanyl-trna Synthetase, Chain B, domain 3"/>
    <property type="match status" value="1"/>
</dbReference>
<dbReference type="GO" id="GO:0004826">
    <property type="term" value="F:phenylalanine-tRNA ligase activity"/>
    <property type="evidence" value="ECO:0007669"/>
    <property type="project" value="InterPro"/>
</dbReference>
<dbReference type="RefSeq" id="WP_073402954.1">
    <property type="nucleotide sequence ID" value="NZ_FQTV01000014.1"/>
</dbReference>
<dbReference type="SMART" id="SM00873">
    <property type="entry name" value="B3_4"/>
    <property type="match status" value="1"/>
</dbReference>
<dbReference type="GO" id="GO:0003723">
    <property type="term" value="F:RNA binding"/>
    <property type="evidence" value="ECO:0007669"/>
    <property type="project" value="InterPro"/>
</dbReference>
<dbReference type="Pfam" id="PF03483">
    <property type="entry name" value="B3_4"/>
    <property type="match status" value="1"/>
</dbReference>
<dbReference type="Proteomes" id="UP000184509">
    <property type="component" value="Unassembled WGS sequence"/>
</dbReference>
<proteinExistence type="predicted"/>
<dbReference type="InterPro" id="IPR005146">
    <property type="entry name" value="B3/B4_tRNA-bd"/>
</dbReference>
<sequence length="220" mass="24260">MFILKVSEEVRKACPDYNGAAILATVKNSSFNEDLWKQIDAVAAEYKTSHKIDEVKNNPHILATRNAYKKFGKDPNRYRPSAEALCRRIVRDLPLYRIDTLVDLINLVSIRTGYSIGGFDASKIVGDTVELGVGKADEPFEGIGRGMLNIEGLPVYRDAIGGIGTPTSDNERTKLSVETTQLLAIINAYSGSEGLAEAVDYMQSLLREFTESDGGEVIYY</sequence>
<dbReference type="STRING" id="1297750.SAMN05444405_11412"/>
<protein>
    <submittedName>
        <fullName evidence="2">B3/B4 domain-containing protein (DNA/RNA-binding domain of Phe-tRNA-synthetase)</fullName>
    </submittedName>
</protein>
<name>A0A1M5ELH8_9BACE</name>
<feature type="domain" description="B3/B4 tRNA-binding" evidence="1">
    <location>
        <begin position="62"/>
        <end position="211"/>
    </location>
</feature>
<dbReference type="SUPFAM" id="SSF56037">
    <property type="entry name" value="PheT/TilS domain"/>
    <property type="match status" value="1"/>
</dbReference>
<dbReference type="OrthoDB" id="9789812at2"/>
<evidence type="ECO:0000259" key="1">
    <source>
        <dbReference type="SMART" id="SM00873"/>
    </source>
</evidence>
<accession>A0A1M5ELH8</accession>
<reference evidence="2 3" key="1">
    <citation type="submission" date="2016-11" db="EMBL/GenBank/DDBJ databases">
        <authorList>
            <person name="Jaros S."/>
            <person name="Januszkiewicz K."/>
            <person name="Wedrychowicz H."/>
        </authorList>
    </citation>
    <scope>NUCLEOTIDE SEQUENCE [LARGE SCALE GENOMIC DNA]</scope>
    <source>
        <strain evidence="2 3">DSM 26991</strain>
    </source>
</reference>
<dbReference type="AlphaFoldDB" id="A0A1M5ELH8"/>
<gene>
    <name evidence="2" type="ORF">SAMN05444405_11412</name>
</gene>